<evidence type="ECO:0000256" key="1">
    <source>
        <dbReference type="SAM" id="SignalP"/>
    </source>
</evidence>
<reference evidence="2 3" key="1">
    <citation type="journal article" date="2015" name="Genome Biol. Evol.">
        <title>Comparative Genomics of a Bacterivorous Green Alga Reveals Evolutionary Causalities and Consequences of Phago-Mixotrophic Mode of Nutrition.</title>
        <authorList>
            <person name="Burns J.A."/>
            <person name="Paasch A."/>
            <person name="Narechania A."/>
            <person name="Kim E."/>
        </authorList>
    </citation>
    <scope>NUCLEOTIDE SEQUENCE [LARGE SCALE GENOMIC DNA]</scope>
    <source>
        <strain evidence="2 3">PLY_AMNH</strain>
    </source>
</reference>
<comment type="caution">
    <text evidence="2">The sequence shown here is derived from an EMBL/GenBank/DDBJ whole genome shotgun (WGS) entry which is preliminary data.</text>
</comment>
<keyword evidence="3" id="KW-1185">Reference proteome</keyword>
<dbReference type="AlphaFoldDB" id="A0AAE0GZ95"/>
<dbReference type="InterPro" id="IPR013320">
    <property type="entry name" value="ConA-like_dom_sf"/>
</dbReference>
<evidence type="ECO:0000313" key="3">
    <source>
        <dbReference type="Proteomes" id="UP001190700"/>
    </source>
</evidence>
<feature type="signal peptide" evidence="1">
    <location>
        <begin position="1"/>
        <end position="22"/>
    </location>
</feature>
<keyword evidence="1" id="KW-0732">Signal</keyword>
<protein>
    <submittedName>
        <fullName evidence="2">Uncharacterized protein</fullName>
    </submittedName>
</protein>
<organism evidence="2 3">
    <name type="scientific">Cymbomonas tetramitiformis</name>
    <dbReference type="NCBI Taxonomy" id="36881"/>
    <lineage>
        <taxon>Eukaryota</taxon>
        <taxon>Viridiplantae</taxon>
        <taxon>Chlorophyta</taxon>
        <taxon>Pyramimonadophyceae</taxon>
        <taxon>Pyramimonadales</taxon>
        <taxon>Pyramimonadaceae</taxon>
        <taxon>Cymbomonas</taxon>
    </lineage>
</organism>
<dbReference type="Proteomes" id="UP001190700">
    <property type="component" value="Unassembled WGS sequence"/>
</dbReference>
<dbReference type="SUPFAM" id="SSF49899">
    <property type="entry name" value="Concanavalin A-like lectins/glucanases"/>
    <property type="match status" value="1"/>
</dbReference>
<evidence type="ECO:0000313" key="2">
    <source>
        <dbReference type="EMBL" id="KAK3287125.1"/>
    </source>
</evidence>
<proteinExistence type="predicted"/>
<sequence length="547" mass="59782">MARGASSLALVFALLAVSQCTAQTEQPIEWCNDASSITSTGVKTTSSTLRTTLGEEVCMNLCVKKMDSSIVGATPYPVMVREVTVEVSGEYPYDGQADSPFMYPFDEISFPPSGTYVIGENPDDNPSDPFEEQYCFSPQEGEECVYTACFEGYYLTDVTTARCYKIAVYNKVLYFDEDSTDLASSEGVSNMVKPENGMFMSAWVYPSCKAKSNLNMTIMAFKSERAPDPNNPDPYGPGDTGLDIRNSINYNPDTQTFFYYDCYNGEAISKPEYCCDKWHYVGVSIGEDGYGTLYVDGVAPMYVTEHKRDLIKFSKVPFYTKSRPDTGQDESNDGQFLIGENFTGYIDEIGVWDTNKTDAEYEQLRYKRTLTDADGAQRRFDMSTNVPKLTHVTVVDMPIPTIVPCVLGMEHNVGPVDGDCTTQVYGWNFCDSTLLKCGFGDIEVMATFGGSGGTSAGVNSGTSYGILTCDTPGHVSPRFVDVTASNDGRNFTNTETAGKTVRHLFLESSLYVTGEGNGGAQADSVCLDLPTKAVTFGAWGSVNQDGP</sequence>
<dbReference type="Gene3D" id="2.60.40.10">
    <property type="entry name" value="Immunoglobulins"/>
    <property type="match status" value="1"/>
</dbReference>
<gene>
    <name evidence="2" type="ORF">CYMTET_5354</name>
</gene>
<dbReference type="InterPro" id="IPR013783">
    <property type="entry name" value="Ig-like_fold"/>
</dbReference>
<feature type="chain" id="PRO_5042066875" evidence="1">
    <location>
        <begin position="23"/>
        <end position="547"/>
    </location>
</feature>
<dbReference type="Gene3D" id="2.60.120.200">
    <property type="match status" value="1"/>
</dbReference>
<dbReference type="EMBL" id="LGRX02000998">
    <property type="protein sequence ID" value="KAK3287125.1"/>
    <property type="molecule type" value="Genomic_DNA"/>
</dbReference>
<accession>A0AAE0GZ95</accession>
<name>A0AAE0GZ95_9CHLO</name>